<evidence type="ECO:0000313" key="2">
    <source>
        <dbReference type="Proteomes" id="UP000245626"/>
    </source>
</evidence>
<sequence length="380" mass="40693">MSSQSGINVAIIGVGLVGSSVISQLTTIAPLASKLHIVALQNSKKTLLSNPSSPISLAPPADWKQILQNSQTPALSLPDLVLELQRITKESGRHTAVVDNTSDEKVAAFYPSFLKAGLSVVTPNKKAFSGSLALYQEILQSSKQPDATGRTPLIYQESTVGAGLPIIGTLNDLVATGDKVKKIEGVLSGTLSYIFNEFSTPKGKGKNFSEIVKIAKENGYTEPHPGDDLSGSDVARKLAILSRLVPELSSELEEGYLSVPTHSLTPAPLTDCSNGEEYVTKLPDFDQDFEDLRRLAEQEGCVLRYVGVIDVEKREIKASLEKYPFSHPFASSLSGSDNIIAFHTSRYSQRPLLVQGSGAGADVTAMGVVADLIRVSERRG</sequence>
<dbReference type="Proteomes" id="UP000245626">
    <property type="component" value="Unassembled WGS sequence"/>
</dbReference>
<evidence type="ECO:0000313" key="1">
    <source>
        <dbReference type="EMBL" id="PWN50058.1"/>
    </source>
</evidence>
<proteinExistence type="predicted"/>
<gene>
    <name evidence="1" type="ORF">IE53DRAFT_387671</name>
</gene>
<dbReference type="EMBL" id="KZ819974">
    <property type="protein sequence ID" value="PWN50058.1"/>
    <property type="molecule type" value="Genomic_DNA"/>
</dbReference>
<keyword evidence="2" id="KW-1185">Reference proteome</keyword>
<name>A0ACD0NW32_9BASI</name>
<protein>
    <submittedName>
        <fullName evidence="1">HOM6-homoserine dehydrogenase</fullName>
    </submittedName>
</protein>
<organism evidence="1 2">
    <name type="scientific">Violaceomyces palustris</name>
    <dbReference type="NCBI Taxonomy" id="1673888"/>
    <lineage>
        <taxon>Eukaryota</taxon>
        <taxon>Fungi</taxon>
        <taxon>Dikarya</taxon>
        <taxon>Basidiomycota</taxon>
        <taxon>Ustilaginomycotina</taxon>
        <taxon>Ustilaginomycetes</taxon>
        <taxon>Violaceomycetales</taxon>
        <taxon>Violaceomycetaceae</taxon>
        <taxon>Violaceomyces</taxon>
    </lineage>
</organism>
<accession>A0ACD0NW32</accession>
<reference evidence="1 2" key="1">
    <citation type="journal article" date="2018" name="Mol. Biol. Evol.">
        <title>Broad Genomic Sampling Reveals a Smut Pathogenic Ancestry of the Fungal Clade Ustilaginomycotina.</title>
        <authorList>
            <person name="Kijpornyongpan T."/>
            <person name="Mondo S.J."/>
            <person name="Barry K."/>
            <person name="Sandor L."/>
            <person name="Lee J."/>
            <person name="Lipzen A."/>
            <person name="Pangilinan J."/>
            <person name="LaButti K."/>
            <person name="Hainaut M."/>
            <person name="Henrissat B."/>
            <person name="Grigoriev I.V."/>
            <person name="Spatafora J.W."/>
            <person name="Aime M.C."/>
        </authorList>
    </citation>
    <scope>NUCLEOTIDE SEQUENCE [LARGE SCALE GENOMIC DNA]</scope>
    <source>
        <strain evidence="1 2">SA 807</strain>
    </source>
</reference>